<sequence>MNAFNKILLMVIVVLFAFACDGDYRQQAVGAFGDAVVLMDSTEHDSQTAEAIRRTYGQGIQTLPNYEALFDLRFVDFRNNEQLEVIKKNKNLIIAATIDDSSNVGRFVRALLDDQVESRVREGQSFAFPLEDQWYRNQWSIILTSTSDSALAENIRNTKESLVESLMEKEFRRWQYDIYDRGENYALEDTLWENHGWKVRVQHDWRKNIDTSYVANGSLNNLVTMRRPLPDNDRWFWAWWQDSVRTADYIDADWINTKRDSLMEKWIRGTRDSSYVTTEYRRPVETDTLRVNGHLAFETLGTWRMTNDAMGGPFANMTIYDEETDRLFILEFGQFAPRYNKRRFVRQFRAMLRTFESDSAWSTGNTMEQNMVTR</sequence>
<dbReference type="AlphaFoldDB" id="A0A6M1SMI3"/>
<protein>
    <submittedName>
        <fullName evidence="1">DUF4837 family protein</fullName>
    </submittedName>
</protein>
<evidence type="ECO:0000313" key="2">
    <source>
        <dbReference type="Proteomes" id="UP000473278"/>
    </source>
</evidence>
<evidence type="ECO:0000313" key="1">
    <source>
        <dbReference type="EMBL" id="NGP76239.1"/>
    </source>
</evidence>
<dbReference type="Proteomes" id="UP000473278">
    <property type="component" value="Unassembled WGS sequence"/>
</dbReference>
<proteinExistence type="predicted"/>
<dbReference type="PROSITE" id="PS51257">
    <property type="entry name" value="PROKAR_LIPOPROTEIN"/>
    <property type="match status" value="1"/>
</dbReference>
<comment type="caution">
    <text evidence="1">The sequence shown here is derived from an EMBL/GenBank/DDBJ whole genome shotgun (WGS) entry which is preliminary data.</text>
</comment>
<reference evidence="1 2" key="1">
    <citation type="submission" date="2020-02" db="EMBL/GenBank/DDBJ databases">
        <title>Balneolaceae bacterium YR4-1, complete genome.</title>
        <authorList>
            <person name="Li Y."/>
            <person name="Wu S."/>
        </authorList>
    </citation>
    <scope>NUCLEOTIDE SEQUENCE [LARGE SCALE GENOMIC DNA]</scope>
    <source>
        <strain evidence="1 2">YR4-1</strain>
    </source>
</reference>
<organism evidence="1 2">
    <name type="scientific">Halalkalibaculum roseum</name>
    <dbReference type="NCBI Taxonomy" id="2709311"/>
    <lineage>
        <taxon>Bacteria</taxon>
        <taxon>Pseudomonadati</taxon>
        <taxon>Balneolota</taxon>
        <taxon>Balneolia</taxon>
        <taxon>Balneolales</taxon>
        <taxon>Balneolaceae</taxon>
        <taxon>Halalkalibaculum</taxon>
    </lineage>
</organism>
<dbReference type="InterPro" id="IPR032286">
    <property type="entry name" value="DUF4837"/>
</dbReference>
<dbReference type="EMBL" id="JAALLT010000002">
    <property type="protein sequence ID" value="NGP76239.1"/>
    <property type="molecule type" value="Genomic_DNA"/>
</dbReference>
<dbReference type="Pfam" id="PF16125">
    <property type="entry name" value="DUF4837"/>
    <property type="match status" value="1"/>
</dbReference>
<name>A0A6M1SMI3_9BACT</name>
<keyword evidence="2" id="KW-1185">Reference proteome</keyword>
<dbReference type="RefSeq" id="WP_165140407.1">
    <property type="nucleotide sequence ID" value="NZ_JAALLT010000002.1"/>
</dbReference>
<accession>A0A6M1SMI3</accession>
<gene>
    <name evidence="1" type="ORF">G3570_06320</name>
</gene>